<sequence>MSSREKDQADFDLEKFVDLFDTAMSSDNPTVQRALRNLLMIATMIDAENTDEAVRQGPLRRLVEDQRNIIRRLKDLENKQSWSTGPNTYPYIPPGTSNPNVPAGPYTITTPIPGQPWWGTGTGPTLYNGTGGTTTSTGYVAVNQGAVSGTINVSSDKYNTLLNTLETK</sequence>
<protein>
    <submittedName>
        <fullName evidence="1">Uncharacterized protein</fullName>
    </submittedName>
</protein>
<dbReference type="EMBL" id="LR796187">
    <property type="protein sequence ID" value="CAB4125956.1"/>
    <property type="molecule type" value="Genomic_DNA"/>
</dbReference>
<dbReference type="EMBL" id="LR798231">
    <property type="protein sequence ID" value="CAB5209003.1"/>
    <property type="molecule type" value="Genomic_DNA"/>
</dbReference>
<accession>A0A6J5KY68</accession>
<evidence type="ECO:0000313" key="2">
    <source>
        <dbReference type="EMBL" id="CAB5209003.1"/>
    </source>
</evidence>
<evidence type="ECO:0000313" key="1">
    <source>
        <dbReference type="EMBL" id="CAB4125956.1"/>
    </source>
</evidence>
<gene>
    <name evidence="2" type="ORF">UFOVP181_282</name>
    <name evidence="1" type="ORF">UFOVP57_357</name>
</gene>
<organism evidence="1">
    <name type="scientific">uncultured Caudovirales phage</name>
    <dbReference type="NCBI Taxonomy" id="2100421"/>
    <lineage>
        <taxon>Viruses</taxon>
        <taxon>Duplodnaviria</taxon>
        <taxon>Heunggongvirae</taxon>
        <taxon>Uroviricota</taxon>
        <taxon>Caudoviricetes</taxon>
        <taxon>Peduoviridae</taxon>
        <taxon>Maltschvirus</taxon>
        <taxon>Maltschvirus maltsch</taxon>
    </lineage>
</organism>
<proteinExistence type="predicted"/>
<reference evidence="1" key="1">
    <citation type="submission" date="2020-04" db="EMBL/GenBank/DDBJ databases">
        <authorList>
            <person name="Chiriac C."/>
            <person name="Salcher M."/>
            <person name="Ghai R."/>
            <person name="Kavagutti S V."/>
        </authorList>
    </citation>
    <scope>NUCLEOTIDE SEQUENCE</scope>
</reference>
<name>A0A6J5KY68_9CAUD</name>